<dbReference type="AlphaFoldDB" id="A0A364JXW0"/>
<evidence type="ECO:0000313" key="16">
    <source>
        <dbReference type="Proteomes" id="UP000249453"/>
    </source>
</evidence>
<sequence>MFFLKTPPQKNRGLFTGSAAILALILSSCTSTGDGTASLKLNAGTEESIVAEALQSAADETQRDDAIATNDNPPEQKTSNSTVEKPKQEQLADTTLPTDETNQKTVEKPSQLDKKVAEAAPAQKSSLFSIFGKKSDNAQKPESPGSPESPENSENSEGRTTSKNAESRDIAAQEATKGAKSGETTDTAQKPAPETDVIKAASAEKPAEPTSLFGPSKNANAFVTPQRPQQSQGSIARLFNDETSSGSPRTQGKKVAVVRPAPSSRSYNYSLPGVRANAGIEITHRSSLADDSDIDANEYDDYASLQLASAPGLARLAPNGLRVQRETVDVACLKPELVKMLKTIERHFRRPVMVTSGYRSPSYNRKVNGARRSLHMICAAADIQIDGVSKTEIARFARSLPGRGGVGTYCHTRSVHVDIGPERDWNWRCRR</sequence>
<dbReference type="Gene3D" id="3.30.1380.10">
    <property type="match status" value="1"/>
</dbReference>
<evidence type="ECO:0000256" key="11">
    <source>
        <dbReference type="ARBA" id="ARBA00093666"/>
    </source>
</evidence>
<protein>
    <recommendedName>
        <fullName evidence="11">Murein endopeptidase K</fullName>
    </recommendedName>
</protein>
<feature type="compositionally biased region" description="Polar residues" evidence="12">
    <location>
        <begin position="217"/>
        <end position="233"/>
    </location>
</feature>
<dbReference type="SUPFAM" id="SSF55166">
    <property type="entry name" value="Hedgehog/DD-peptidase"/>
    <property type="match status" value="1"/>
</dbReference>
<dbReference type="InterPro" id="IPR013230">
    <property type="entry name" value="Peptidase_M15A_C"/>
</dbReference>
<feature type="signal peptide" evidence="13">
    <location>
        <begin position="1"/>
        <end position="33"/>
    </location>
</feature>
<keyword evidence="4" id="KW-0479">Metal-binding</keyword>
<feature type="domain" description="Peptidase M15A C-terminal" evidence="14">
    <location>
        <begin position="315"/>
        <end position="418"/>
    </location>
</feature>
<evidence type="ECO:0000256" key="9">
    <source>
        <dbReference type="ARBA" id="ARBA00023316"/>
    </source>
</evidence>
<evidence type="ECO:0000256" key="5">
    <source>
        <dbReference type="ARBA" id="ARBA00022729"/>
    </source>
</evidence>
<keyword evidence="8" id="KW-0482">Metalloprotease</keyword>
<feature type="region of interest" description="Disordered" evidence="12">
    <location>
        <begin position="240"/>
        <end position="259"/>
    </location>
</feature>
<evidence type="ECO:0000259" key="14">
    <source>
        <dbReference type="Pfam" id="PF08291"/>
    </source>
</evidence>
<keyword evidence="16" id="KW-1185">Reference proteome</keyword>
<proteinExistence type="inferred from homology"/>
<feature type="chain" id="PRO_5016561258" description="Murein endopeptidase K" evidence="13">
    <location>
        <begin position="34"/>
        <end position="431"/>
    </location>
</feature>
<dbReference type="InterPro" id="IPR009045">
    <property type="entry name" value="Zn_M74/Hedgehog-like"/>
</dbReference>
<dbReference type="Pfam" id="PF08291">
    <property type="entry name" value="Peptidase_M15_3"/>
    <property type="match status" value="1"/>
</dbReference>
<dbReference type="OrthoDB" id="5418604at2"/>
<evidence type="ECO:0000256" key="13">
    <source>
        <dbReference type="SAM" id="SignalP"/>
    </source>
</evidence>
<dbReference type="GO" id="GO:0071555">
    <property type="term" value="P:cell wall organization"/>
    <property type="evidence" value="ECO:0007669"/>
    <property type="project" value="UniProtKB-KW"/>
</dbReference>
<organism evidence="15 16">
    <name type="scientific">Falsochrobactrum ovis</name>
    <dbReference type="NCBI Taxonomy" id="1293442"/>
    <lineage>
        <taxon>Bacteria</taxon>
        <taxon>Pseudomonadati</taxon>
        <taxon>Pseudomonadota</taxon>
        <taxon>Alphaproteobacteria</taxon>
        <taxon>Hyphomicrobiales</taxon>
        <taxon>Brucellaceae</taxon>
        <taxon>Falsochrobactrum</taxon>
    </lineage>
</organism>
<comment type="similarity">
    <text evidence="10">Belongs to the peptidase M15 family.</text>
</comment>
<comment type="cofactor">
    <cofactor evidence="1">
        <name>Zn(2+)</name>
        <dbReference type="ChEBI" id="CHEBI:29105"/>
    </cofactor>
</comment>
<evidence type="ECO:0000256" key="8">
    <source>
        <dbReference type="ARBA" id="ARBA00023049"/>
    </source>
</evidence>
<evidence type="ECO:0000256" key="10">
    <source>
        <dbReference type="ARBA" id="ARBA00093448"/>
    </source>
</evidence>
<keyword evidence="3" id="KW-0645">Protease</keyword>
<evidence type="ECO:0000313" key="15">
    <source>
        <dbReference type="EMBL" id="RAK32239.1"/>
    </source>
</evidence>
<feature type="compositionally biased region" description="Low complexity" evidence="12">
    <location>
        <begin position="141"/>
        <end position="155"/>
    </location>
</feature>
<keyword evidence="7" id="KW-0862">Zinc</keyword>
<dbReference type="Proteomes" id="UP000249453">
    <property type="component" value="Unassembled WGS sequence"/>
</dbReference>
<dbReference type="InterPro" id="IPR010275">
    <property type="entry name" value="MepK"/>
</dbReference>
<name>A0A364JXW0_9HYPH</name>
<keyword evidence="6" id="KW-0378">Hydrolase</keyword>
<feature type="compositionally biased region" description="Polar residues" evidence="12">
    <location>
        <begin position="241"/>
        <end position="250"/>
    </location>
</feature>
<comment type="caution">
    <text evidence="15">The sequence shown here is derived from an EMBL/GenBank/DDBJ whole genome shotgun (WGS) entry which is preliminary data.</text>
</comment>
<evidence type="ECO:0000256" key="1">
    <source>
        <dbReference type="ARBA" id="ARBA00001947"/>
    </source>
</evidence>
<feature type="compositionally biased region" description="Basic and acidic residues" evidence="12">
    <location>
        <begin position="101"/>
        <end position="117"/>
    </location>
</feature>
<evidence type="ECO:0000256" key="7">
    <source>
        <dbReference type="ARBA" id="ARBA00022833"/>
    </source>
</evidence>
<dbReference type="PANTHER" id="PTHR37425:SF1">
    <property type="entry name" value="OUTER MEMBRANE PROTEIN"/>
    <property type="match status" value="1"/>
</dbReference>
<gene>
    <name evidence="15" type="ORF">C7374_102242</name>
</gene>
<dbReference type="GO" id="GO:0046872">
    <property type="term" value="F:metal ion binding"/>
    <property type="evidence" value="ECO:0007669"/>
    <property type="project" value="UniProtKB-KW"/>
</dbReference>
<dbReference type="GO" id="GO:0008237">
    <property type="term" value="F:metallopeptidase activity"/>
    <property type="evidence" value="ECO:0007669"/>
    <property type="project" value="UniProtKB-KW"/>
</dbReference>
<keyword evidence="5 13" id="KW-0732">Signal</keyword>
<dbReference type="PROSITE" id="PS51257">
    <property type="entry name" value="PROKAR_LIPOPROTEIN"/>
    <property type="match status" value="1"/>
</dbReference>
<evidence type="ECO:0000256" key="6">
    <source>
        <dbReference type="ARBA" id="ARBA00022801"/>
    </source>
</evidence>
<evidence type="ECO:0000256" key="3">
    <source>
        <dbReference type="ARBA" id="ARBA00022670"/>
    </source>
</evidence>
<dbReference type="EMBL" id="QLMK01000002">
    <property type="protein sequence ID" value="RAK32239.1"/>
    <property type="molecule type" value="Genomic_DNA"/>
</dbReference>
<feature type="compositionally biased region" description="Polar residues" evidence="12">
    <location>
        <begin position="69"/>
        <end position="83"/>
    </location>
</feature>
<evidence type="ECO:0000256" key="12">
    <source>
        <dbReference type="SAM" id="MobiDB-lite"/>
    </source>
</evidence>
<feature type="region of interest" description="Disordered" evidence="12">
    <location>
        <begin position="55"/>
        <end position="233"/>
    </location>
</feature>
<feature type="compositionally biased region" description="Polar residues" evidence="12">
    <location>
        <begin position="91"/>
        <end position="100"/>
    </location>
</feature>
<reference evidence="15 16" key="1">
    <citation type="submission" date="2018-06" db="EMBL/GenBank/DDBJ databases">
        <title>Genomic Encyclopedia of Type Strains, Phase IV (KMG-IV): sequencing the most valuable type-strain genomes for metagenomic binning, comparative biology and taxonomic classification.</title>
        <authorList>
            <person name="Goeker M."/>
        </authorList>
    </citation>
    <scope>NUCLEOTIDE SEQUENCE [LARGE SCALE GENOMIC DNA]</scope>
    <source>
        <strain evidence="15 16">DSM 26720</strain>
    </source>
</reference>
<comment type="pathway">
    <text evidence="2">Cell wall biogenesis; cell wall polysaccharide biosynthesis.</text>
</comment>
<accession>A0A364JXW0</accession>
<dbReference type="GO" id="GO:0006508">
    <property type="term" value="P:proteolysis"/>
    <property type="evidence" value="ECO:0007669"/>
    <property type="project" value="UniProtKB-KW"/>
</dbReference>
<evidence type="ECO:0000256" key="2">
    <source>
        <dbReference type="ARBA" id="ARBA00004776"/>
    </source>
</evidence>
<dbReference type="PANTHER" id="PTHR37425">
    <property type="match status" value="1"/>
</dbReference>
<evidence type="ECO:0000256" key="4">
    <source>
        <dbReference type="ARBA" id="ARBA00022723"/>
    </source>
</evidence>
<keyword evidence="9" id="KW-0961">Cell wall biogenesis/degradation</keyword>